<reference evidence="2" key="1">
    <citation type="submission" date="2017-07" db="EMBL/GenBank/DDBJ databases">
        <title>Taro Niue Genome Assembly and Annotation.</title>
        <authorList>
            <person name="Atibalentja N."/>
            <person name="Keating K."/>
            <person name="Fields C.J."/>
        </authorList>
    </citation>
    <scope>NUCLEOTIDE SEQUENCE</scope>
    <source>
        <strain evidence="2">Niue_2</strain>
        <tissue evidence="2">Leaf</tissue>
    </source>
</reference>
<protein>
    <recommendedName>
        <fullName evidence="4">Transmembrane protein</fullName>
    </recommendedName>
</protein>
<keyword evidence="1" id="KW-1133">Transmembrane helix</keyword>
<sequence length="140" mass="15589">MLFGLLGKHRPGVCFRLCLSYAWETLVAVQCVASLPVVVGAVPCVCVLLRAIVVVVLLKLLVLCVFCLCGSLVQSPFRLALSRFRPLVCRRLGMFGFANLRRLSWFCLYACACGVLGLVFLWLYSRCVSWSDHEDDLGEI</sequence>
<gene>
    <name evidence="2" type="ORF">Taro_001471</name>
</gene>
<dbReference type="Proteomes" id="UP000652761">
    <property type="component" value="Unassembled WGS sequence"/>
</dbReference>
<keyword evidence="3" id="KW-1185">Reference proteome</keyword>
<comment type="caution">
    <text evidence="2">The sequence shown here is derived from an EMBL/GenBank/DDBJ whole genome shotgun (WGS) entry which is preliminary data.</text>
</comment>
<keyword evidence="1" id="KW-0472">Membrane</keyword>
<name>A0A843THY8_COLES</name>
<dbReference type="AlphaFoldDB" id="A0A843THY8"/>
<proteinExistence type="predicted"/>
<feature type="transmembrane region" description="Helical" evidence="1">
    <location>
        <begin position="21"/>
        <end position="42"/>
    </location>
</feature>
<evidence type="ECO:0000313" key="3">
    <source>
        <dbReference type="Proteomes" id="UP000652761"/>
    </source>
</evidence>
<feature type="transmembrane region" description="Helical" evidence="1">
    <location>
        <begin position="48"/>
        <end position="73"/>
    </location>
</feature>
<organism evidence="2 3">
    <name type="scientific">Colocasia esculenta</name>
    <name type="common">Wild taro</name>
    <name type="synonym">Arum esculentum</name>
    <dbReference type="NCBI Taxonomy" id="4460"/>
    <lineage>
        <taxon>Eukaryota</taxon>
        <taxon>Viridiplantae</taxon>
        <taxon>Streptophyta</taxon>
        <taxon>Embryophyta</taxon>
        <taxon>Tracheophyta</taxon>
        <taxon>Spermatophyta</taxon>
        <taxon>Magnoliopsida</taxon>
        <taxon>Liliopsida</taxon>
        <taxon>Araceae</taxon>
        <taxon>Aroideae</taxon>
        <taxon>Colocasieae</taxon>
        <taxon>Colocasia</taxon>
    </lineage>
</organism>
<keyword evidence="1" id="KW-0812">Transmembrane</keyword>
<evidence type="ECO:0000256" key="1">
    <source>
        <dbReference type="SAM" id="Phobius"/>
    </source>
</evidence>
<evidence type="ECO:0000313" key="2">
    <source>
        <dbReference type="EMBL" id="MQL69164.1"/>
    </source>
</evidence>
<evidence type="ECO:0008006" key="4">
    <source>
        <dbReference type="Google" id="ProtNLM"/>
    </source>
</evidence>
<dbReference type="EMBL" id="NMUH01000030">
    <property type="protein sequence ID" value="MQL69164.1"/>
    <property type="molecule type" value="Genomic_DNA"/>
</dbReference>
<feature type="transmembrane region" description="Helical" evidence="1">
    <location>
        <begin position="103"/>
        <end position="124"/>
    </location>
</feature>
<accession>A0A843THY8</accession>